<feature type="compositionally biased region" description="Low complexity" evidence="3">
    <location>
        <begin position="1"/>
        <end position="18"/>
    </location>
</feature>
<dbReference type="GO" id="GO:0005634">
    <property type="term" value="C:nucleus"/>
    <property type="evidence" value="ECO:0007669"/>
    <property type="project" value="TreeGrafter"/>
</dbReference>
<dbReference type="EMBL" id="JAAQHG020000029">
    <property type="protein sequence ID" value="KAL1584075.1"/>
    <property type="molecule type" value="Genomic_DNA"/>
</dbReference>
<evidence type="ECO:0000256" key="2">
    <source>
        <dbReference type="ARBA" id="ARBA00043974"/>
    </source>
</evidence>
<dbReference type="PANTHER" id="PTHR12828">
    <property type="entry name" value="PROTEASOME MATURATION PROTEIN UMP1"/>
    <property type="match status" value="1"/>
</dbReference>
<dbReference type="Pfam" id="PF05348">
    <property type="entry name" value="UMP1"/>
    <property type="match status" value="1"/>
</dbReference>
<reference evidence="4 5" key="1">
    <citation type="journal article" date="2020" name="Microbiol. Resour. Announc.">
        <title>Draft Genome Sequence of a Cladosporium Species Isolated from the Mesophotic Ascidian Didemnum maculosum.</title>
        <authorList>
            <person name="Gioti A."/>
            <person name="Siaperas R."/>
            <person name="Nikolaivits E."/>
            <person name="Le Goff G."/>
            <person name="Ouazzani J."/>
            <person name="Kotoulas G."/>
            <person name="Topakas E."/>
        </authorList>
    </citation>
    <scope>NUCLEOTIDE SEQUENCE [LARGE SCALE GENOMIC DNA]</scope>
    <source>
        <strain evidence="4 5">TM138-S3</strain>
    </source>
</reference>
<evidence type="ECO:0008006" key="6">
    <source>
        <dbReference type="Google" id="ProtNLM"/>
    </source>
</evidence>
<feature type="region of interest" description="Disordered" evidence="3">
    <location>
        <begin position="1"/>
        <end position="31"/>
    </location>
</feature>
<keyword evidence="5" id="KW-1185">Reference proteome</keyword>
<evidence type="ECO:0000313" key="5">
    <source>
        <dbReference type="Proteomes" id="UP000803884"/>
    </source>
</evidence>
<comment type="caution">
    <text evidence="4">The sequence shown here is derived from an EMBL/GenBank/DDBJ whole genome shotgun (WGS) entry which is preliminary data.</text>
</comment>
<evidence type="ECO:0000256" key="1">
    <source>
        <dbReference type="ARBA" id="ARBA00023186"/>
    </source>
</evidence>
<accession>A0AB34KKJ3</accession>
<evidence type="ECO:0000313" key="4">
    <source>
        <dbReference type="EMBL" id="KAL1584075.1"/>
    </source>
</evidence>
<dbReference type="RefSeq" id="XP_069227181.1">
    <property type="nucleotide sequence ID" value="XM_069376763.1"/>
</dbReference>
<dbReference type="GO" id="GO:0043248">
    <property type="term" value="P:proteasome assembly"/>
    <property type="evidence" value="ECO:0007669"/>
    <property type="project" value="InterPro"/>
</dbReference>
<evidence type="ECO:0000256" key="3">
    <source>
        <dbReference type="SAM" id="MobiDB-lite"/>
    </source>
</evidence>
<dbReference type="Proteomes" id="UP000803884">
    <property type="component" value="Unassembled WGS sequence"/>
</dbReference>
<name>A0AB34KKJ3_9PEZI</name>
<dbReference type="PANTHER" id="PTHR12828:SF3">
    <property type="entry name" value="PROTEASOME MATURATION PROTEIN"/>
    <property type="match status" value="1"/>
</dbReference>
<sequence>MSLRIVPAASTTTTTPVTLGAPSAPGVHDTLRHNLNLSAPAPKATGAPSTTSSHPLEARLTAWKQQQDDLKMSLLRRQFGIAEPVRRGMELAIVKNGEWRPAALGEGSAGLHRQVLEGRDCEIDWEDVYQGEPGRGMEFHAEMERRCQMEY</sequence>
<dbReference type="GeneID" id="96009601"/>
<comment type="similarity">
    <text evidence="2">Belongs to the POMP/UMP1 family.</text>
</comment>
<protein>
    <recommendedName>
        <fullName evidence="6">Proteasome maturation factor UMP1</fullName>
    </recommendedName>
</protein>
<keyword evidence="1" id="KW-0143">Chaperone</keyword>
<proteinExistence type="inferred from homology"/>
<gene>
    <name evidence="4" type="ORF">WHR41_08159</name>
</gene>
<dbReference type="InterPro" id="IPR008012">
    <property type="entry name" value="Ump1"/>
</dbReference>
<dbReference type="AlphaFoldDB" id="A0AB34KKJ3"/>
<organism evidence="4 5">
    <name type="scientific">Cladosporium halotolerans</name>
    <dbReference type="NCBI Taxonomy" id="1052096"/>
    <lineage>
        <taxon>Eukaryota</taxon>
        <taxon>Fungi</taxon>
        <taxon>Dikarya</taxon>
        <taxon>Ascomycota</taxon>
        <taxon>Pezizomycotina</taxon>
        <taxon>Dothideomycetes</taxon>
        <taxon>Dothideomycetidae</taxon>
        <taxon>Cladosporiales</taxon>
        <taxon>Cladosporiaceae</taxon>
        <taxon>Cladosporium</taxon>
    </lineage>
</organism>
<dbReference type="GO" id="GO:0005737">
    <property type="term" value="C:cytoplasm"/>
    <property type="evidence" value="ECO:0007669"/>
    <property type="project" value="TreeGrafter"/>
</dbReference>